<organism evidence="1">
    <name type="scientific">Enterobacter hormaechei</name>
    <dbReference type="NCBI Taxonomy" id="158836"/>
    <lineage>
        <taxon>Bacteria</taxon>
        <taxon>Pseudomonadati</taxon>
        <taxon>Pseudomonadota</taxon>
        <taxon>Gammaproteobacteria</taxon>
        <taxon>Enterobacterales</taxon>
        <taxon>Enterobacteriaceae</taxon>
        <taxon>Enterobacter</taxon>
        <taxon>Enterobacter cloacae complex</taxon>
    </lineage>
</organism>
<name>A0A286NYL8_9ENTR</name>
<accession>A0A286NYL8</accession>
<reference evidence="1" key="1">
    <citation type="journal article" date="2018" name="Antimicrob. Agents Chemother.">
        <title>Molecular Characterization of IMP-1-Producing Enterobacter cloacae Complex Isolates in Tokyo.</title>
        <authorList>
            <person name="Aoki K."/>
            <person name="Harada S."/>
            <person name="Yahara K."/>
            <person name="Ishii Y."/>
            <person name="Motooka D."/>
            <person name="Nakamura S."/>
            <person name="Akeda Y."/>
            <person name="Iida T."/>
            <person name="Tomono K."/>
            <person name="Iwata S."/>
            <person name="Moriya K."/>
            <person name="Tateda K."/>
        </authorList>
    </citation>
    <scope>NUCLEOTIDE SEQUENCE</scope>
    <source>
        <strain evidence="1">TUM10695</strain>
        <plasmid evidence="1">pMTY10695_IncFIB</plasmid>
    </source>
</reference>
<gene>
    <name evidence="1" type="ORF">TUM10695_00111</name>
</gene>
<proteinExistence type="predicted"/>
<dbReference type="RefSeq" id="WP_238823006.1">
    <property type="nucleotide sequence ID" value="NZ_AP018351.1"/>
</dbReference>
<sequence length="274" mass="31142">MSENSRITFASVNQAKLPFNLVLQGNEGTPAGTIKIDKELVTFEGNFDESAQVFIEHLARRWSQQWRDLEKRANEFDRFMDAMDTAKEALATGTPLDLERVGGCMKVEKLDVLSFVLTDLERLDPVRVMIENYEPGKGRVTITCYGKAWTAAWFAMGGDDVQTFIKRVSDDYLIGCLAPQLRSTVGDDNDANLIFVKSEIIKLRREREIDAETARNMWDEAENADDVKESCCCFGVGNELLSLFGDEPWYAGWPTVPNPAYQYLERMSERYVMD</sequence>
<dbReference type="InterPro" id="IPR058701">
    <property type="entry name" value="PhiTE_072-like"/>
</dbReference>
<geneLocation type="plasmid" evidence="1">
    <name>pMTY10695_IncFIB</name>
</geneLocation>
<dbReference type="AlphaFoldDB" id="A0A286NYL8"/>
<dbReference type="EMBL" id="AP018351">
    <property type="protein sequence ID" value="BBA25813.1"/>
    <property type="molecule type" value="Genomic_DNA"/>
</dbReference>
<keyword evidence="1" id="KW-0614">Plasmid</keyword>
<protein>
    <submittedName>
        <fullName evidence="1">Uncharacterized protein</fullName>
    </submittedName>
</protein>
<evidence type="ECO:0000313" key="1">
    <source>
        <dbReference type="EMBL" id="BBA25813.1"/>
    </source>
</evidence>
<dbReference type="Pfam" id="PF26211">
    <property type="entry name" value="Phage_phiTE_072"/>
    <property type="match status" value="1"/>
</dbReference>